<accession>A0A4U6XTR8</accession>
<proteinExistence type="predicted"/>
<evidence type="ECO:0000313" key="3">
    <source>
        <dbReference type="Proteomes" id="UP000310108"/>
    </source>
</evidence>
<reference evidence="2 3" key="1">
    <citation type="journal article" date="2019" name="PLoS ONE">
        <title>Comparative genome analysis indicates high evolutionary potential of pathogenicity genes in Colletotrichum tanaceti.</title>
        <authorList>
            <person name="Lelwala R.V."/>
            <person name="Korhonen P.K."/>
            <person name="Young N.D."/>
            <person name="Scott J.B."/>
            <person name="Ades P.A."/>
            <person name="Gasser R.B."/>
            <person name="Taylor P.W.J."/>
        </authorList>
    </citation>
    <scope>NUCLEOTIDE SEQUENCE [LARGE SCALE GENOMIC DNA]</scope>
    <source>
        <strain evidence="2">BRIP57314</strain>
    </source>
</reference>
<evidence type="ECO:0000313" key="2">
    <source>
        <dbReference type="EMBL" id="TKW59393.1"/>
    </source>
</evidence>
<protein>
    <recommendedName>
        <fullName evidence="4">Gastric mucin-like protein</fullName>
    </recommendedName>
</protein>
<feature type="region of interest" description="Disordered" evidence="1">
    <location>
        <begin position="494"/>
        <end position="515"/>
    </location>
</feature>
<feature type="compositionally biased region" description="Polar residues" evidence="1">
    <location>
        <begin position="867"/>
        <end position="879"/>
    </location>
</feature>
<evidence type="ECO:0000256" key="1">
    <source>
        <dbReference type="SAM" id="MobiDB-lite"/>
    </source>
</evidence>
<gene>
    <name evidence="2" type="ORF">CTA1_10213</name>
</gene>
<organism evidence="2 3">
    <name type="scientific">Colletotrichum tanaceti</name>
    <dbReference type="NCBI Taxonomy" id="1306861"/>
    <lineage>
        <taxon>Eukaryota</taxon>
        <taxon>Fungi</taxon>
        <taxon>Dikarya</taxon>
        <taxon>Ascomycota</taxon>
        <taxon>Pezizomycotina</taxon>
        <taxon>Sordariomycetes</taxon>
        <taxon>Hypocreomycetidae</taxon>
        <taxon>Glomerellales</taxon>
        <taxon>Glomerellaceae</taxon>
        <taxon>Colletotrichum</taxon>
        <taxon>Colletotrichum destructivum species complex</taxon>
    </lineage>
</organism>
<dbReference type="Proteomes" id="UP000310108">
    <property type="component" value="Unassembled WGS sequence"/>
</dbReference>
<evidence type="ECO:0008006" key="4">
    <source>
        <dbReference type="Google" id="ProtNLM"/>
    </source>
</evidence>
<name>A0A4U6XTR8_9PEZI</name>
<keyword evidence="3" id="KW-1185">Reference proteome</keyword>
<dbReference type="OrthoDB" id="5401106at2759"/>
<dbReference type="STRING" id="1306861.A0A4U6XTR8"/>
<dbReference type="AlphaFoldDB" id="A0A4U6XTR8"/>
<dbReference type="EMBL" id="PJEX01000010">
    <property type="protein sequence ID" value="TKW59393.1"/>
    <property type="molecule type" value="Genomic_DNA"/>
</dbReference>
<feature type="region of interest" description="Disordered" evidence="1">
    <location>
        <begin position="858"/>
        <end position="914"/>
    </location>
</feature>
<sequence length="978" mass="107131">MAEPAKYHGGLVAFEGPTDLVSTQLRLLPTSSQIAVLPSVKEFLEPETPDEPFDARVFVRRVHNAVAKRREVALAFLKDSTPTHKRLVFMNGGTPSAQTVCIRAISRNVVDGDIAKAEAIFNDLVRGGVAGLGQHPVSARGSLLNTSEQLPEDPITRAMRAADALDRETENLQPSNDIDLTTAPTRPRSMSLPMYCFADTFGDTAPFYVFGKQYYEDSGRHEENPAGAAQRDCPTPKLAITNFDELEKFSGEGFDSNGNPIMPPLPRSPSCAGEVYRHGDGCSTPSPNPSAMLDVASGSDVFSIRSTESIFIEQASLVRMNSTTSTRRLNRSQSIGQFQQINPRYRDTLMLLKPQEKSLAEMVTLGKLDSGRPVSVIGLIEEARRRENEAKVVEGAKTVFVKGGRTKKVLPPLPAQAKTRKHIRTKTNYVDRGTDAQDDTEPEDTFEPVLPFHEDLVIHFKDDNPDPILEYMIKAFREGVYPVAPPPHAISSNTSVADGDVSAPRTPMSQSSESQTTLFTSAIAANGEDYDPFSYESTAYAEKPLPPISQSMTGSALPTPAHTPPPMFSEPEDKFHDFNAVQGQTAVAMQNSLRSVLNIYFPPKGRGYSQFNFPLLPEMEALWKPIFRDADSCGGPRRENRRIDQILAIGAQRGVKKMFISGVTSQLEKLGTKSNGVSRTGRLDFRYLIANAMQSFTAQPLANQTHDNPFTNSYILATLIIPHLETYFAAHSEVRFLLLDYPPDHLATILALQKLIGADMMKVAQVIDATSKEPHPFTHVRGSSLGRVSTRSDFASSSSSVQSKDSKSAASVSSRDGFAVSKANLLLTSNATPGEVATFVSTIWNILINVSKFYLPERGSRSDSRMKSGTSSPLSQMATSPPISPPSSRGRKSNKTSGSIKAPAKPSSIADTIMSRRLRSRYGDKRSLLGDGGSIMTVDMEFESDLELEEKRLMPMFLKRSHERKGNSRKALKFLGLA</sequence>
<comment type="caution">
    <text evidence="2">The sequence shown here is derived from an EMBL/GenBank/DDBJ whole genome shotgun (WGS) entry which is preliminary data.</text>
</comment>